<dbReference type="InterPro" id="IPR031941">
    <property type="entry name" value="DUF4773"/>
</dbReference>
<dbReference type="EMBL" id="JADYXP020000023">
    <property type="protein sequence ID" value="KAL0101915.1"/>
    <property type="molecule type" value="Genomic_DNA"/>
</dbReference>
<dbReference type="PANTHER" id="PTHR36299">
    <property type="entry name" value="AGAP008005-PA"/>
    <property type="match status" value="1"/>
</dbReference>
<proteinExistence type="predicted"/>
<keyword evidence="1" id="KW-0732">Signal</keyword>
<evidence type="ECO:0000313" key="3">
    <source>
        <dbReference type="EMBL" id="KAL0101915.1"/>
    </source>
</evidence>
<feature type="domain" description="DUF4773" evidence="2">
    <location>
        <begin position="46"/>
        <end position="158"/>
    </location>
</feature>
<protein>
    <recommendedName>
        <fullName evidence="2">DUF4773 domain-containing protein</fullName>
    </recommendedName>
</protein>
<comment type="caution">
    <text evidence="3">The sequence shown here is derived from an EMBL/GenBank/DDBJ whole genome shotgun (WGS) entry which is preliminary data.</text>
</comment>
<feature type="chain" id="PRO_5043385500" description="DUF4773 domain-containing protein" evidence="1">
    <location>
        <begin position="27"/>
        <end position="238"/>
    </location>
</feature>
<dbReference type="Pfam" id="PF15998">
    <property type="entry name" value="DUF4773"/>
    <property type="match status" value="1"/>
</dbReference>
<keyword evidence="4" id="KW-1185">Reference proteome</keyword>
<sequence>MNFRSIGILIFIWLCLVCEIITVNEGTNISRGFLVYRTISATRQSCNCSMAFSCSCCQSVTILYTQKQKDLCVNFTYQRNGLNVDVALGSDIINTRTVTSFKAFQFCVYVPGCFFSTACINILELNKFPRSITACLRLDIYAKKQLWQINYDCISISMELPMMSPNNTMRMTDMSLEETSIAVSTQSSMTESMAKMLSSEIPIIQTSEMNSADISGKPKEVEDITEIFEIYEKSTPIK</sequence>
<evidence type="ECO:0000259" key="2">
    <source>
        <dbReference type="Pfam" id="PF15998"/>
    </source>
</evidence>
<evidence type="ECO:0000256" key="1">
    <source>
        <dbReference type="SAM" id="SignalP"/>
    </source>
</evidence>
<reference evidence="3 4" key="1">
    <citation type="submission" date="2023-03" db="EMBL/GenBank/DDBJ databases">
        <title>High recombination rates correlate with genetic variation in Cardiocondyla obscurior ants.</title>
        <authorList>
            <person name="Errbii M."/>
        </authorList>
    </citation>
    <scope>NUCLEOTIDE SEQUENCE [LARGE SCALE GENOMIC DNA]</scope>
    <source>
        <strain evidence="3">Alpha-2009</strain>
        <tissue evidence="3">Whole body</tissue>
    </source>
</reference>
<dbReference type="PANTHER" id="PTHR36299:SF1">
    <property type="entry name" value="DUF4773 DOMAIN-CONTAINING PROTEIN"/>
    <property type="match status" value="1"/>
</dbReference>
<organism evidence="3 4">
    <name type="scientific">Cardiocondyla obscurior</name>
    <dbReference type="NCBI Taxonomy" id="286306"/>
    <lineage>
        <taxon>Eukaryota</taxon>
        <taxon>Metazoa</taxon>
        <taxon>Ecdysozoa</taxon>
        <taxon>Arthropoda</taxon>
        <taxon>Hexapoda</taxon>
        <taxon>Insecta</taxon>
        <taxon>Pterygota</taxon>
        <taxon>Neoptera</taxon>
        <taxon>Endopterygota</taxon>
        <taxon>Hymenoptera</taxon>
        <taxon>Apocrita</taxon>
        <taxon>Aculeata</taxon>
        <taxon>Formicoidea</taxon>
        <taxon>Formicidae</taxon>
        <taxon>Myrmicinae</taxon>
        <taxon>Cardiocondyla</taxon>
    </lineage>
</organism>
<accession>A0AAW2EG45</accession>
<gene>
    <name evidence="3" type="ORF">PUN28_018460</name>
</gene>
<evidence type="ECO:0000313" key="4">
    <source>
        <dbReference type="Proteomes" id="UP001430953"/>
    </source>
</evidence>
<dbReference type="AlphaFoldDB" id="A0AAW2EG45"/>
<dbReference type="Proteomes" id="UP001430953">
    <property type="component" value="Unassembled WGS sequence"/>
</dbReference>
<name>A0AAW2EG45_9HYME</name>
<feature type="signal peptide" evidence="1">
    <location>
        <begin position="1"/>
        <end position="26"/>
    </location>
</feature>